<dbReference type="OrthoDB" id="7820733at2"/>
<dbReference type="SUPFAM" id="SSF55816">
    <property type="entry name" value="5'-nucleotidase (syn. UDP-sugar hydrolase), C-terminal domain"/>
    <property type="match status" value="1"/>
</dbReference>
<dbReference type="Gene3D" id="3.90.780.10">
    <property type="entry name" value="5'-Nucleotidase, C-terminal domain"/>
    <property type="match status" value="1"/>
</dbReference>
<keyword evidence="1" id="KW-0732">Signal</keyword>
<dbReference type="PROSITE" id="PS51257">
    <property type="entry name" value="PROKAR_LIPOPROTEIN"/>
    <property type="match status" value="1"/>
</dbReference>
<reference evidence="3 4" key="1">
    <citation type="submission" date="2018-05" db="EMBL/GenBank/DDBJ databases">
        <title>The Hungate 1000. A catalogue of reference genomes from the rumen microbiome.</title>
        <authorList>
            <person name="Kelly W."/>
        </authorList>
    </citation>
    <scope>NUCLEOTIDE SEQUENCE [LARGE SCALE GENOMIC DNA]</scope>
    <source>
        <strain evidence="3 4">NLAE-zl-C242</strain>
    </source>
</reference>
<dbReference type="PANTHER" id="PTHR11575:SF24">
    <property type="entry name" value="5'-NUCLEOTIDASE"/>
    <property type="match status" value="1"/>
</dbReference>
<dbReference type="GO" id="GO:0009166">
    <property type="term" value="P:nucleotide catabolic process"/>
    <property type="evidence" value="ECO:0007669"/>
    <property type="project" value="InterPro"/>
</dbReference>
<accession>A0A2Y9BK85</accession>
<feature type="domain" description="5'-Nucleotidase C-terminal" evidence="2">
    <location>
        <begin position="432"/>
        <end position="583"/>
    </location>
</feature>
<protein>
    <submittedName>
        <fullName evidence="3">Extracellular solute-binding protein</fullName>
    </submittedName>
</protein>
<evidence type="ECO:0000256" key="1">
    <source>
        <dbReference type="SAM" id="SignalP"/>
    </source>
</evidence>
<evidence type="ECO:0000313" key="3">
    <source>
        <dbReference type="EMBL" id="PWJ28987.1"/>
    </source>
</evidence>
<feature type="signal peptide" evidence="1">
    <location>
        <begin position="1"/>
        <end position="23"/>
    </location>
</feature>
<evidence type="ECO:0000313" key="4">
    <source>
        <dbReference type="Proteomes" id="UP000245845"/>
    </source>
</evidence>
<dbReference type="InterPro" id="IPR008334">
    <property type="entry name" value="5'-Nucleotdase_C"/>
</dbReference>
<dbReference type="SUPFAM" id="SSF53850">
    <property type="entry name" value="Periplasmic binding protein-like II"/>
    <property type="match status" value="1"/>
</dbReference>
<dbReference type="AlphaFoldDB" id="A0A2Y9BK85"/>
<dbReference type="Proteomes" id="UP000245845">
    <property type="component" value="Unassembled WGS sequence"/>
</dbReference>
<keyword evidence="4" id="KW-1185">Reference proteome</keyword>
<dbReference type="EMBL" id="QGDL01000007">
    <property type="protein sequence ID" value="PWJ28987.1"/>
    <property type="molecule type" value="Genomic_DNA"/>
</dbReference>
<dbReference type="RefSeq" id="WP_109731528.1">
    <property type="nucleotide sequence ID" value="NZ_BAAACK010000011.1"/>
</dbReference>
<sequence length="647" mass="70561">MCSRTKRWIAGAISAAMLTGILAGCASQAPKEKTVIKILYSNNFEHVEELVESTYEDIDLQVEISPYPSEEIRRLEKGEGPDLVIAAHPDSNQVQKYLLDLSDTKTSLVYDGTIMNALKLEGKTYLIPFPGVYSGYIINETLFEEAGLTLPSTNDELVASLAELKEKGLGLGEDGINFSIFSDYNSSVGMFFVGCMVPDFLGEMEGVQWLSDFRDKKAAFAGVWEKSFALTDALVAGGLMDSAAIARQRNLVLCQRRLGNGTLAAAFGDSAMYYECVAENKKAVEEGISREYSYRMLPLFSDEGNEPWFLFAPSALMGINNAISEEKQDACKRILSILSTTEGQDALNQDLGTGISCLLDYEQAEGGIPAGVEGYVESGYIYNVLFPSKTVEYLGGCVRDVLAGKKSVEEALHAVDESYYEGTAESGYDFTVIGEMEHELSMENFNVRRRETEIGNFVADCVLEASNAQIAVVNGGGIRASFYEGVVYGGDLSAVCPFDNKIIVLEMNGQTMWDMLENGLAVCTDEFPGGRFLQISGLQYTFDSSKPAGSRLVSVEMPDGTSLDLDGDYQVAVTDYMAGAAGYAEDNGDGYTMLNYYDDAVPKGSVTLVKDTWLTYRDAMALYFEQHSDSAVDAGIEGRICDLAQDK</sequence>
<feature type="chain" id="PRO_5043162201" evidence="1">
    <location>
        <begin position="24"/>
        <end position="647"/>
    </location>
</feature>
<name>A0A2Y9BK85_9FIRM</name>
<organism evidence="3 4">
    <name type="scientific">Faecalicatena orotica</name>
    <dbReference type="NCBI Taxonomy" id="1544"/>
    <lineage>
        <taxon>Bacteria</taxon>
        <taxon>Bacillati</taxon>
        <taxon>Bacillota</taxon>
        <taxon>Clostridia</taxon>
        <taxon>Lachnospirales</taxon>
        <taxon>Lachnospiraceae</taxon>
        <taxon>Faecalicatena</taxon>
    </lineage>
</organism>
<dbReference type="GO" id="GO:0016787">
    <property type="term" value="F:hydrolase activity"/>
    <property type="evidence" value="ECO:0007669"/>
    <property type="project" value="InterPro"/>
</dbReference>
<dbReference type="InterPro" id="IPR036907">
    <property type="entry name" value="5'-Nucleotdase_C_sf"/>
</dbReference>
<dbReference type="Pfam" id="PF02872">
    <property type="entry name" value="5_nucleotid_C"/>
    <property type="match status" value="1"/>
</dbReference>
<dbReference type="PANTHER" id="PTHR11575">
    <property type="entry name" value="5'-NUCLEOTIDASE-RELATED"/>
    <property type="match status" value="1"/>
</dbReference>
<evidence type="ECO:0000259" key="2">
    <source>
        <dbReference type="Pfam" id="PF02872"/>
    </source>
</evidence>
<gene>
    <name evidence="3" type="ORF">A8806_107135</name>
</gene>
<dbReference type="Gene3D" id="3.40.190.10">
    <property type="entry name" value="Periplasmic binding protein-like II"/>
    <property type="match status" value="2"/>
</dbReference>
<proteinExistence type="predicted"/>
<dbReference type="InterPro" id="IPR006179">
    <property type="entry name" value="5_nucleotidase/apyrase"/>
</dbReference>
<comment type="caution">
    <text evidence="3">The sequence shown here is derived from an EMBL/GenBank/DDBJ whole genome shotgun (WGS) entry which is preliminary data.</text>
</comment>